<dbReference type="RefSeq" id="WP_358134511.1">
    <property type="nucleotide sequence ID" value="NZ_JBFALK010000010.1"/>
</dbReference>
<evidence type="ECO:0000313" key="1">
    <source>
        <dbReference type="EMBL" id="MEV0970818.1"/>
    </source>
</evidence>
<evidence type="ECO:0000313" key="2">
    <source>
        <dbReference type="Proteomes" id="UP001551675"/>
    </source>
</evidence>
<proteinExistence type="predicted"/>
<keyword evidence="2" id="KW-1185">Reference proteome</keyword>
<gene>
    <name evidence="1" type="ORF">AB0I59_19470</name>
</gene>
<reference evidence="1 2" key="1">
    <citation type="submission" date="2024-06" db="EMBL/GenBank/DDBJ databases">
        <title>The Natural Products Discovery Center: Release of the First 8490 Sequenced Strains for Exploring Actinobacteria Biosynthetic Diversity.</title>
        <authorList>
            <person name="Kalkreuter E."/>
            <person name="Kautsar S.A."/>
            <person name="Yang D."/>
            <person name="Bader C.D."/>
            <person name="Teijaro C.N."/>
            <person name="Fluegel L."/>
            <person name="Davis C.M."/>
            <person name="Simpson J.R."/>
            <person name="Lauterbach L."/>
            <person name="Steele A.D."/>
            <person name="Gui C."/>
            <person name="Meng S."/>
            <person name="Li G."/>
            <person name="Viehrig K."/>
            <person name="Ye F."/>
            <person name="Su P."/>
            <person name="Kiefer A.F."/>
            <person name="Nichols A."/>
            <person name="Cepeda A.J."/>
            <person name="Yan W."/>
            <person name="Fan B."/>
            <person name="Jiang Y."/>
            <person name="Adhikari A."/>
            <person name="Zheng C.-J."/>
            <person name="Schuster L."/>
            <person name="Cowan T.M."/>
            <person name="Smanski M.J."/>
            <person name="Chevrette M.G."/>
            <person name="De Carvalho L.P.S."/>
            <person name="Shen B."/>
        </authorList>
    </citation>
    <scope>NUCLEOTIDE SEQUENCE [LARGE SCALE GENOMIC DNA]</scope>
    <source>
        <strain evidence="1 2">NPDC050100</strain>
    </source>
</reference>
<comment type="caution">
    <text evidence="1">The sequence shown here is derived from an EMBL/GenBank/DDBJ whole genome shotgun (WGS) entry which is preliminary data.</text>
</comment>
<sequence length="303" mass="32419">MTAAWVAGSTRARALARRRAGRSATRRIAACGSADEAVALLTGTSYGHDVRRGQSLPEAQWAVLATLLWHLRVLAGWLPREGGQAIRVVVRWFEIANVDELMCRLSGVPADPEFALGSAGTAWPRLRRCASLAELRATLAASAWGDPGGAGRREIQLGMRVAWAGRVADTVPAAGAWVLGATALLAARERHAEARDLPVGVRERCRALLGTGAVEAASLPEMAERLAPPARWALRDIDDPGRLWEGEERWWTRLEEDGRDLLAGPGFSMTPVLGAVAVLAADARRVRAALELAARGGDRDALV</sequence>
<dbReference type="Proteomes" id="UP001551675">
    <property type="component" value="Unassembled WGS sequence"/>
</dbReference>
<protein>
    <submittedName>
        <fullName evidence="1">Uncharacterized protein</fullName>
    </submittedName>
</protein>
<accession>A0ABV3GGN8</accession>
<dbReference type="EMBL" id="JBFALK010000010">
    <property type="protein sequence ID" value="MEV0970818.1"/>
    <property type="molecule type" value="Genomic_DNA"/>
</dbReference>
<organism evidence="1 2">
    <name type="scientific">Microtetraspora glauca</name>
    <dbReference type="NCBI Taxonomy" id="1996"/>
    <lineage>
        <taxon>Bacteria</taxon>
        <taxon>Bacillati</taxon>
        <taxon>Actinomycetota</taxon>
        <taxon>Actinomycetes</taxon>
        <taxon>Streptosporangiales</taxon>
        <taxon>Streptosporangiaceae</taxon>
        <taxon>Microtetraspora</taxon>
    </lineage>
</organism>
<name>A0ABV3GGN8_MICGL</name>